<name>A0A0E9PNM7_ANGAN</name>
<accession>A0A0E9PNM7</accession>
<sequence>MRWAECKKYPSCYFPTVLRKCSKMSRPL</sequence>
<dbReference type="AlphaFoldDB" id="A0A0E9PNM7"/>
<reference evidence="1" key="2">
    <citation type="journal article" date="2015" name="Fish Shellfish Immunol.">
        <title>Early steps in the European eel (Anguilla anguilla)-Vibrio vulnificus interaction in the gills: Role of the RtxA13 toxin.</title>
        <authorList>
            <person name="Callol A."/>
            <person name="Pajuelo D."/>
            <person name="Ebbesson L."/>
            <person name="Teles M."/>
            <person name="MacKenzie S."/>
            <person name="Amaro C."/>
        </authorList>
    </citation>
    <scope>NUCLEOTIDE SEQUENCE</scope>
</reference>
<dbReference type="EMBL" id="GBXM01102695">
    <property type="protein sequence ID" value="JAH05882.1"/>
    <property type="molecule type" value="Transcribed_RNA"/>
</dbReference>
<protein>
    <submittedName>
        <fullName evidence="1">Uncharacterized protein</fullName>
    </submittedName>
</protein>
<organism evidence="1">
    <name type="scientific">Anguilla anguilla</name>
    <name type="common">European freshwater eel</name>
    <name type="synonym">Muraena anguilla</name>
    <dbReference type="NCBI Taxonomy" id="7936"/>
    <lineage>
        <taxon>Eukaryota</taxon>
        <taxon>Metazoa</taxon>
        <taxon>Chordata</taxon>
        <taxon>Craniata</taxon>
        <taxon>Vertebrata</taxon>
        <taxon>Euteleostomi</taxon>
        <taxon>Actinopterygii</taxon>
        <taxon>Neopterygii</taxon>
        <taxon>Teleostei</taxon>
        <taxon>Anguilliformes</taxon>
        <taxon>Anguillidae</taxon>
        <taxon>Anguilla</taxon>
    </lineage>
</organism>
<reference evidence="1" key="1">
    <citation type="submission" date="2014-11" db="EMBL/GenBank/DDBJ databases">
        <authorList>
            <person name="Amaro Gonzalez C."/>
        </authorList>
    </citation>
    <scope>NUCLEOTIDE SEQUENCE</scope>
</reference>
<evidence type="ECO:0000313" key="1">
    <source>
        <dbReference type="EMBL" id="JAH05882.1"/>
    </source>
</evidence>
<proteinExistence type="predicted"/>